<dbReference type="PANTHER" id="PTHR43798">
    <property type="entry name" value="MONOACYLGLYCEROL LIPASE"/>
    <property type="match status" value="1"/>
</dbReference>
<dbReference type="InParanoid" id="A0A1E1LIS9"/>
<dbReference type="InterPro" id="IPR029058">
    <property type="entry name" value="AB_hydrolase_fold"/>
</dbReference>
<keyword evidence="3" id="KW-0378">Hydrolase</keyword>
<dbReference type="Pfam" id="PF00561">
    <property type="entry name" value="Abhydrolase_1"/>
    <property type="match status" value="1"/>
</dbReference>
<feature type="signal peptide" evidence="1">
    <location>
        <begin position="1"/>
        <end position="19"/>
    </location>
</feature>
<evidence type="ECO:0000259" key="2">
    <source>
        <dbReference type="Pfam" id="PF00561"/>
    </source>
</evidence>
<dbReference type="AlphaFoldDB" id="A0A1E1LIS9"/>
<proteinExistence type="predicted"/>
<keyword evidence="4" id="KW-1185">Reference proteome</keyword>
<evidence type="ECO:0000256" key="1">
    <source>
        <dbReference type="SAM" id="SignalP"/>
    </source>
</evidence>
<dbReference type="PRINTS" id="PR00111">
    <property type="entry name" value="ABHYDROLASE"/>
</dbReference>
<keyword evidence="1" id="KW-0732">Signal</keyword>
<dbReference type="Proteomes" id="UP000178129">
    <property type="component" value="Unassembled WGS sequence"/>
</dbReference>
<dbReference type="InterPro" id="IPR000073">
    <property type="entry name" value="AB_hydrolase_1"/>
</dbReference>
<name>A0A1E1LIS9_9HELO</name>
<dbReference type="SUPFAM" id="SSF53474">
    <property type="entry name" value="alpha/beta-Hydrolases"/>
    <property type="match status" value="1"/>
</dbReference>
<dbReference type="PROSITE" id="PS51257">
    <property type="entry name" value="PROKAR_LIPOPROTEIN"/>
    <property type="match status" value="1"/>
</dbReference>
<dbReference type="GO" id="GO:0047372">
    <property type="term" value="F:monoacylglycerol lipase activity"/>
    <property type="evidence" value="ECO:0007669"/>
    <property type="project" value="TreeGrafter"/>
</dbReference>
<reference evidence="4" key="1">
    <citation type="submission" date="2016-03" db="EMBL/GenBank/DDBJ databases">
        <authorList>
            <person name="Ploux O."/>
        </authorList>
    </citation>
    <scope>NUCLEOTIDE SEQUENCE [LARGE SCALE GENOMIC DNA]</scope>
    <source>
        <strain evidence="4">UK7</strain>
    </source>
</reference>
<dbReference type="InterPro" id="IPR050266">
    <property type="entry name" value="AB_hydrolase_sf"/>
</dbReference>
<gene>
    <name evidence="3" type="ORF">RCO7_02896</name>
</gene>
<dbReference type="Gene3D" id="3.40.50.1820">
    <property type="entry name" value="alpha/beta hydrolase"/>
    <property type="match status" value="1"/>
</dbReference>
<evidence type="ECO:0000313" key="4">
    <source>
        <dbReference type="Proteomes" id="UP000178129"/>
    </source>
</evidence>
<dbReference type="GO" id="GO:0046464">
    <property type="term" value="P:acylglycerol catabolic process"/>
    <property type="evidence" value="ECO:0007669"/>
    <property type="project" value="TreeGrafter"/>
</dbReference>
<dbReference type="STRING" id="914237.A0A1E1LIS9"/>
<feature type="chain" id="PRO_5009447111" evidence="1">
    <location>
        <begin position="20"/>
        <end position="331"/>
    </location>
</feature>
<dbReference type="GO" id="GO:0016020">
    <property type="term" value="C:membrane"/>
    <property type="evidence" value="ECO:0007669"/>
    <property type="project" value="TreeGrafter"/>
</dbReference>
<dbReference type="PANTHER" id="PTHR43798:SF33">
    <property type="entry name" value="HYDROLASE, PUTATIVE (AFU_ORTHOLOGUE AFUA_2G14860)-RELATED"/>
    <property type="match status" value="1"/>
</dbReference>
<accession>A0A1E1LIS9</accession>
<dbReference type="EMBL" id="FJUW01000054">
    <property type="protein sequence ID" value="CZT10334.1"/>
    <property type="molecule type" value="Genomic_DNA"/>
</dbReference>
<feature type="domain" description="AB hydrolase-1" evidence="2">
    <location>
        <begin position="68"/>
        <end position="205"/>
    </location>
</feature>
<protein>
    <submittedName>
        <fullName evidence="3">Related to hydrolase</fullName>
    </submittedName>
</protein>
<sequence length="331" mass="36400">MKFFSPLLALLGAASCVTALVSKRVDSAGGLDFVYPYPVKSYRFVSQRKQLTMSYMDVSPVGAPKGNIVLLHGKNFCGATWDVTIKVLVRAGYRVIVPDQIGFCKSTKPSEYQFTLFALAQNTNALLNSIGVTSAIIMGHSMGGMLSARYALMYPAQTSRLVMVDPLGLENWFELGVPYQAPDLAYTAELASTFNSLKTYQQSTYYAGTWDPSYDVWINMLFSIYNGTLGDHFAWNMAMTTDMVFTQPVIEELPNLKMPSLLIVGDKDTTAIGSKWAPANIKPLLGHYDVLGPKVAAQIPGCTYVHFPLLGHAPQIQDPVSFHKALLSWLP</sequence>
<comment type="caution">
    <text evidence="3">The sequence shown here is derived from an EMBL/GenBank/DDBJ whole genome shotgun (WGS) entry which is preliminary data.</text>
</comment>
<evidence type="ECO:0000313" key="3">
    <source>
        <dbReference type="EMBL" id="CZT10334.1"/>
    </source>
</evidence>
<organism evidence="3 4">
    <name type="scientific">Rhynchosporium graminicola</name>
    <dbReference type="NCBI Taxonomy" id="2792576"/>
    <lineage>
        <taxon>Eukaryota</taxon>
        <taxon>Fungi</taxon>
        <taxon>Dikarya</taxon>
        <taxon>Ascomycota</taxon>
        <taxon>Pezizomycotina</taxon>
        <taxon>Leotiomycetes</taxon>
        <taxon>Helotiales</taxon>
        <taxon>Ploettnerulaceae</taxon>
        <taxon>Rhynchosporium</taxon>
    </lineage>
</organism>